<dbReference type="GO" id="GO:0005509">
    <property type="term" value="F:calcium ion binding"/>
    <property type="evidence" value="ECO:0007669"/>
    <property type="project" value="InterPro"/>
</dbReference>
<feature type="region of interest" description="Disordered" evidence="3">
    <location>
        <begin position="392"/>
        <end position="411"/>
    </location>
</feature>
<evidence type="ECO:0000313" key="7">
    <source>
        <dbReference type="EMBL" id="KAJ2780647.1"/>
    </source>
</evidence>
<dbReference type="InterPro" id="IPR011992">
    <property type="entry name" value="EF-hand-dom_pair"/>
</dbReference>
<dbReference type="SUPFAM" id="SSF47473">
    <property type="entry name" value="EF-hand"/>
    <property type="match status" value="1"/>
</dbReference>
<dbReference type="EMBL" id="JANBUL010000130">
    <property type="protein sequence ID" value="KAJ2780647.1"/>
    <property type="molecule type" value="Genomic_DNA"/>
</dbReference>
<evidence type="ECO:0000256" key="2">
    <source>
        <dbReference type="PROSITE-ProRule" id="PRU00192"/>
    </source>
</evidence>
<feature type="domain" description="EH" evidence="5">
    <location>
        <begin position="630"/>
        <end position="720"/>
    </location>
</feature>
<dbReference type="PROSITE" id="PS50031">
    <property type="entry name" value="EH"/>
    <property type="match status" value="1"/>
</dbReference>
<name>A0A9W8HFQ4_9FUNG</name>
<proteinExistence type="predicted"/>
<evidence type="ECO:0000313" key="8">
    <source>
        <dbReference type="Proteomes" id="UP001140217"/>
    </source>
</evidence>
<feature type="region of interest" description="Disordered" evidence="3">
    <location>
        <begin position="517"/>
        <end position="557"/>
    </location>
</feature>
<evidence type="ECO:0000259" key="4">
    <source>
        <dbReference type="PROSITE" id="PS50002"/>
    </source>
</evidence>
<dbReference type="Proteomes" id="UP001140217">
    <property type="component" value="Unassembled WGS sequence"/>
</dbReference>
<sequence length="720" mass="74922">MRATAIYACQADNTGEVSFAANETLTDVRYSSEDGWLVGTVQSTGRRGLFPAVYTQLAAESGDDAALLRRLQSDGLLSSVAQMDAVRRDLDAGRGLAIHSYSSSSSVQRSETVYSTSADGRPVHSYAATAAESSMTATASSSSSSSSQAAALRPALPVKEYQPLPLRDQPRLTIRSESPPSPVAAPKPAVARKPAVASKPAVAPKPAVATKPAVASKSAAEISAESERHAREREEAASWEARHLTKAGGRPSGTTLVPRPKPAVAAAKPAVAAKLPPPKPAKSTTDINAEAERHERERAEAASWEARHLAKSSSIETSRDVSRLLGAATSPASRPAVPTKRAVAIPAGSGSAAAAASSSSSSSCSQTKPAVCAKPPGCGAPAAPPLLASRYGSSSIASNNSKSSSTTTTTTTAAAVLQRSNPATANDAPELPYDADRAKAAREMLEKDRPAPPTNPATANDAPALPYSAHRLAVQPVVVPVDQSKLPPSQQLIQKMNSQAPGMAAARAMMSNNNSSIATTTTTMSSSSSSLQSSSTSMAGAASAGSHYMHRSESSSTSSFNATESFAANGVPLTMARNVKGVLPFPAANQQQQSYVTKTSSYSHQESRSMVSSNNSNSNSGGGGTIPLDARQRYGQLFAQLDAEGGRRGFVSADKVRDIMARSRLDDAVLRRIWQLADRNMDGRFGPGEFNIAMHLVDSALRGAHTPDFLPIDHIHSAYA</sequence>
<feature type="domain" description="EF-hand" evidence="6">
    <location>
        <begin position="665"/>
        <end position="700"/>
    </location>
</feature>
<dbReference type="Gene3D" id="2.30.30.40">
    <property type="entry name" value="SH3 Domains"/>
    <property type="match status" value="1"/>
</dbReference>
<feature type="compositionally biased region" description="Basic and acidic residues" evidence="3">
    <location>
        <begin position="290"/>
        <end position="308"/>
    </location>
</feature>
<dbReference type="PROSITE" id="PS50002">
    <property type="entry name" value="SH3"/>
    <property type="match status" value="1"/>
</dbReference>
<dbReference type="OrthoDB" id="1716625at2759"/>
<feature type="compositionally biased region" description="Low complexity" evidence="3">
    <location>
        <begin position="517"/>
        <end position="546"/>
    </location>
</feature>
<dbReference type="AlphaFoldDB" id="A0A9W8HFQ4"/>
<dbReference type="CDD" id="cd00052">
    <property type="entry name" value="EH"/>
    <property type="match status" value="1"/>
</dbReference>
<keyword evidence="8" id="KW-1185">Reference proteome</keyword>
<feature type="domain" description="SH3" evidence="4">
    <location>
        <begin position="1"/>
        <end position="60"/>
    </location>
</feature>
<dbReference type="Gene3D" id="1.10.238.10">
    <property type="entry name" value="EF-hand"/>
    <property type="match status" value="1"/>
</dbReference>
<dbReference type="InterPro" id="IPR002048">
    <property type="entry name" value="EF_hand_dom"/>
</dbReference>
<feature type="region of interest" description="Disordered" evidence="3">
    <location>
        <begin position="352"/>
        <end position="372"/>
    </location>
</feature>
<dbReference type="InterPro" id="IPR001452">
    <property type="entry name" value="SH3_domain"/>
</dbReference>
<dbReference type="Pfam" id="PF14604">
    <property type="entry name" value="SH3_9"/>
    <property type="match status" value="1"/>
</dbReference>
<feature type="compositionally biased region" description="Low complexity" evidence="3">
    <location>
        <begin position="186"/>
        <end position="223"/>
    </location>
</feature>
<evidence type="ECO:0000259" key="6">
    <source>
        <dbReference type="PROSITE" id="PS50222"/>
    </source>
</evidence>
<dbReference type="Pfam" id="PF12763">
    <property type="entry name" value="EH"/>
    <property type="match status" value="1"/>
</dbReference>
<dbReference type="InterPro" id="IPR000261">
    <property type="entry name" value="EH_dom"/>
</dbReference>
<feature type="compositionally biased region" description="Basic and acidic residues" evidence="3">
    <location>
        <begin position="225"/>
        <end position="243"/>
    </location>
</feature>
<gene>
    <name evidence="7" type="primary">ITSN1</name>
    <name evidence="7" type="ORF">H4R18_003351</name>
</gene>
<feature type="compositionally biased region" description="Polar residues" evidence="3">
    <location>
        <begin position="593"/>
        <end position="611"/>
    </location>
</feature>
<comment type="caution">
    <text evidence="7">The sequence shown here is derived from an EMBL/GenBank/DDBJ whole genome shotgun (WGS) entry which is preliminary data.</text>
</comment>
<dbReference type="SMART" id="SM00326">
    <property type="entry name" value="SH3"/>
    <property type="match status" value="1"/>
</dbReference>
<dbReference type="PROSITE" id="PS50222">
    <property type="entry name" value="EF_HAND_2"/>
    <property type="match status" value="1"/>
</dbReference>
<feature type="region of interest" description="Disordered" evidence="3">
    <location>
        <begin position="593"/>
        <end position="627"/>
    </location>
</feature>
<dbReference type="InterPro" id="IPR036028">
    <property type="entry name" value="SH3-like_dom_sf"/>
</dbReference>
<reference evidence="7" key="1">
    <citation type="submission" date="2022-07" db="EMBL/GenBank/DDBJ databases">
        <title>Phylogenomic reconstructions and comparative analyses of Kickxellomycotina fungi.</title>
        <authorList>
            <person name="Reynolds N.K."/>
            <person name="Stajich J.E."/>
            <person name="Barry K."/>
            <person name="Grigoriev I.V."/>
            <person name="Crous P."/>
            <person name="Smith M.E."/>
        </authorList>
    </citation>
    <scope>NUCLEOTIDE SEQUENCE</scope>
    <source>
        <strain evidence="7">NBRC 105414</strain>
    </source>
</reference>
<feature type="region of interest" description="Disordered" evidence="3">
    <location>
        <begin position="138"/>
        <end position="319"/>
    </location>
</feature>
<protein>
    <submittedName>
        <fullName evidence="7">Intersectin 1 (SH3 domain protein)</fullName>
    </submittedName>
</protein>
<feature type="compositionally biased region" description="Low complexity" evidence="3">
    <location>
        <begin position="262"/>
        <end position="274"/>
    </location>
</feature>
<accession>A0A9W8HFQ4</accession>
<feature type="compositionally biased region" description="Low complexity" evidence="3">
    <location>
        <begin position="138"/>
        <end position="151"/>
    </location>
</feature>
<keyword evidence="1 2" id="KW-0728">SH3 domain</keyword>
<evidence type="ECO:0000259" key="5">
    <source>
        <dbReference type="PROSITE" id="PS50031"/>
    </source>
</evidence>
<dbReference type="SUPFAM" id="SSF50044">
    <property type="entry name" value="SH3-domain"/>
    <property type="match status" value="1"/>
</dbReference>
<evidence type="ECO:0000256" key="1">
    <source>
        <dbReference type="ARBA" id="ARBA00022443"/>
    </source>
</evidence>
<organism evidence="7 8">
    <name type="scientific">Coemansia javaensis</name>
    <dbReference type="NCBI Taxonomy" id="2761396"/>
    <lineage>
        <taxon>Eukaryota</taxon>
        <taxon>Fungi</taxon>
        <taxon>Fungi incertae sedis</taxon>
        <taxon>Zoopagomycota</taxon>
        <taxon>Kickxellomycotina</taxon>
        <taxon>Kickxellomycetes</taxon>
        <taxon>Kickxellales</taxon>
        <taxon>Kickxellaceae</taxon>
        <taxon>Coemansia</taxon>
    </lineage>
</organism>
<evidence type="ECO:0000256" key="3">
    <source>
        <dbReference type="SAM" id="MobiDB-lite"/>
    </source>
</evidence>
<dbReference type="SMART" id="SM00027">
    <property type="entry name" value="EH"/>
    <property type="match status" value="1"/>
</dbReference>